<dbReference type="PIRSF" id="PIRSF004491">
    <property type="entry name" value="FAD_Synth"/>
    <property type="match status" value="1"/>
</dbReference>
<evidence type="ECO:0000259" key="15">
    <source>
        <dbReference type="SMART" id="SM00904"/>
    </source>
</evidence>
<comment type="pathway">
    <text evidence="2 14">Cofactor biosynthesis; FMN biosynthesis; FMN from riboflavin (ATP route): step 1/1.</text>
</comment>
<reference evidence="17" key="1">
    <citation type="journal article" date="2019" name="Int. J. Syst. Evol. Microbiol.">
        <title>The Global Catalogue of Microorganisms (GCM) 10K type strain sequencing project: providing services to taxonomists for standard genome sequencing and annotation.</title>
        <authorList>
            <consortium name="The Broad Institute Genomics Platform"/>
            <consortium name="The Broad Institute Genome Sequencing Center for Infectious Disease"/>
            <person name="Wu L."/>
            <person name="Ma J."/>
        </authorList>
    </citation>
    <scope>NUCLEOTIDE SEQUENCE [LARGE SCALE GENOMIC DNA]</scope>
    <source>
        <strain evidence="17">CCM 8947</strain>
    </source>
</reference>
<proteinExistence type="inferred from homology"/>
<comment type="caution">
    <text evidence="16">The sequence shown here is derived from an EMBL/GenBank/DDBJ whole genome shotgun (WGS) entry which is preliminary data.</text>
</comment>
<dbReference type="Gene3D" id="3.40.50.620">
    <property type="entry name" value="HUPs"/>
    <property type="match status" value="1"/>
</dbReference>
<dbReference type="NCBIfam" id="TIGR00083">
    <property type="entry name" value="ribF"/>
    <property type="match status" value="1"/>
</dbReference>
<gene>
    <name evidence="16" type="primary">ribF</name>
    <name evidence="16" type="ORF">ACFQ47_03755</name>
</gene>
<evidence type="ECO:0000256" key="1">
    <source>
        <dbReference type="ARBA" id="ARBA00004726"/>
    </source>
</evidence>
<dbReference type="InterPro" id="IPR004821">
    <property type="entry name" value="Cyt_trans-like"/>
</dbReference>
<dbReference type="InterPro" id="IPR023465">
    <property type="entry name" value="Riboflavin_kinase_dom_sf"/>
</dbReference>
<comment type="pathway">
    <text evidence="1 14">Cofactor biosynthesis; FAD biosynthesis; FAD from FMN: step 1/1.</text>
</comment>
<dbReference type="Pfam" id="PF01687">
    <property type="entry name" value="Flavokinase"/>
    <property type="match status" value="1"/>
</dbReference>
<keyword evidence="5 14" id="KW-0808">Transferase</keyword>
<evidence type="ECO:0000256" key="11">
    <source>
        <dbReference type="ARBA" id="ARBA00023268"/>
    </source>
</evidence>
<keyword evidence="10 14" id="KW-0067">ATP-binding</keyword>
<dbReference type="PANTHER" id="PTHR22749:SF6">
    <property type="entry name" value="RIBOFLAVIN KINASE"/>
    <property type="match status" value="1"/>
</dbReference>
<dbReference type="GO" id="GO:0008531">
    <property type="term" value="F:riboflavin kinase activity"/>
    <property type="evidence" value="ECO:0007669"/>
    <property type="project" value="UniProtKB-EC"/>
</dbReference>
<accession>A0ABW4CNN4</accession>
<organism evidence="16 17">
    <name type="scientific">Lacticaseibacillus yichunensis</name>
    <dbReference type="NCBI Taxonomy" id="2486015"/>
    <lineage>
        <taxon>Bacteria</taxon>
        <taxon>Bacillati</taxon>
        <taxon>Bacillota</taxon>
        <taxon>Bacilli</taxon>
        <taxon>Lactobacillales</taxon>
        <taxon>Lactobacillaceae</taxon>
        <taxon>Lacticaseibacillus</taxon>
    </lineage>
</organism>
<dbReference type="EC" id="2.7.7.2" evidence="14"/>
<dbReference type="InterPro" id="IPR015864">
    <property type="entry name" value="FAD_synthase"/>
</dbReference>
<feature type="domain" description="Riboflavin kinase" evidence="15">
    <location>
        <begin position="186"/>
        <end position="311"/>
    </location>
</feature>
<dbReference type="EC" id="2.7.1.26" evidence="14"/>
<dbReference type="Gene3D" id="2.40.30.30">
    <property type="entry name" value="Riboflavin kinase-like"/>
    <property type="match status" value="1"/>
</dbReference>
<evidence type="ECO:0000256" key="3">
    <source>
        <dbReference type="ARBA" id="ARBA00022630"/>
    </source>
</evidence>
<dbReference type="SMART" id="SM00904">
    <property type="entry name" value="Flavokinase"/>
    <property type="match status" value="1"/>
</dbReference>
<evidence type="ECO:0000256" key="14">
    <source>
        <dbReference type="PIRNR" id="PIRNR004491"/>
    </source>
</evidence>
<evidence type="ECO:0000256" key="5">
    <source>
        <dbReference type="ARBA" id="ARBA00022679"/>
    </source>
</evidence>
<evidence type="ECO:0000256" key="7">
    <source>
        <dbReference type="ARBA" id="ARBA00022741"/>
    </source>
</evidence>
<evidence type="ECO:0000256" key="12">
    <source>
        <dbReference type="ARBA" id="ARBA00047880"/>
    </source>
</evidence>
<evidence type="ECO:0000256" key="13">
    <source>
        <dbReference type="ARBA" id="ARBA00049494"/>
    </source>
</evidence>
<comment type="similarity">
    <text evidence="14">Belongs to the ribF family.</text>
</comment>
<sequence length="315" mass="34572">MQVIDVMPPLQAKQVSKTPVVLALGFFDGVHRGHQAVIKTAKKEADRLGLKLAVMTFNIHPAVIYRGVPAESVQYLSTIDRKTTLMADLGVDLLYYFHFTPAFARLAPQLFVDQVLVGLNAQVVVAGFDYTYGKRDVATMARLPEYAKSRFSVITVPAALDEGEKISSTRIRQALDSGEVDLANQLLGYTYQTSGVVVHGEARGRTLGFPTANIEAPSSERIPGIGIYAVRMWVRGAWVDGMASVGRNVTFGAGRPVTVEINLFDFADDIYDEPVQVQWVHYLRGEVKFDGASGLIAQLNQDQRDAQQVLEGAVR</sequence>
<dbReference type="InterPro" id="IPR002606">
    <property type="entry name" value="Riboflavin_kinase_bac"/>
</dbReference>
<keyword evidence="9 14" id="KW-0274">FAD</keyword>
<keyword evidence="3 14" id="KW-0285">Flavoprotein</keyword>
<evidence type="ECO:0000313" key="17">
    <source>
        <dbReference type="Proteomes" id="UP001597192"/>
    </source>
</evidence>
<dbReference type="NCBIfam" id="TIGR00125">
    <property type="entry name" value="cyt_tran_rel"/>
    <property type="match status" value="1"/>
</dbReference>
<dbReference type="EMBL" id="JBHTOG010000015">
    <property type="protein sequence ID" value="MFD1431794.1"/>
    <property type="molecule type" value="Genomic_DNA"/>
</dbReference>
<dbReference type="Pfam" id="PF06574">
    <property type="entry name" value="FAD_syn"/>
    <property type="match status" value="1"/>
</dbReference>
<evidence type="ECO:0000313" key="16">
    <source>
        <dbReference type="EMBL" id="MFD1431794.1"/>
    </source>
</evidence>
<dbReference type="GO" id="GO:0003919">
    <property type="term" value="F:FMN adenylyltransferase activity"/>
    <property type="evidence" value="ECO:0007669"/>
    <property type="project" value="UniProtKB-EC"/>
</dbReference>
<evidence type="ECO:0000256" key="4">
    <source>
        <dbReference type="ARBA" id="ARBA00022643"/>
    </source>
</evidence>
<keyword evidence="6 14" id="KW-0548">Nucleotidyltransferase</keyword>
<dbReference type="SUPFAM" id="SSF52374">
    <property type="entry name" value="Nucleotidylyl transferase"/>
    <property type="match status" value="1"/>
</dbReference>
<keyword evidence="7 14" id="KW-0547">Nucleotide-binding</keyword>
<evidence type="ECO:0000256" key="6">
    <source>
        <dbReference type="ARBA" id="ARBA00022695"/>
    </source>
</evidence>
<keyword evidence="4 14" id="KW-0288">FMN</keyword>
<dbReference type="RefSeq" id="WP_125696436.1">
    <property type="nucleotide sequence ID" value="NZ_JBHTOG010000015.1"/>
</dbReference>
<dbReference type="InterPro" id="IPR023468">
    <property type="entry name" value="Riboflavin_kinase"/>
</dbReference>
<dbReference type="InterPro" id="IPR015865">
    <property type="entry name" value="Riboflavin_kinase_bac/euk"/>
</dbReference>
<name>A0ABW4CNN4_9LACO</name>
<protein>
    <recommendedName>
        <fullName evidence="14">Riboflavin biosynthesis protein</fullName>
    </recommendedName>
    <domain>
        <recommendedName>
            <fullName evidence="14">Riboflavin kinase</fullName>
            <ecNumber evidence="14">2.7.1.26</ecNumber>
        </recommendedName>
        <alternativeName>
            <fullName evidence="14">Flavokinase</fullName>
        </alternativeName>
    </domain>
    <domain>
        <recommendedName>
            <fullName evidence="14">FMN adenylyltransferase</fullName>
            <ecNumber evidence="14">2.7.7.2</ecNumber>
        </recommendedName>
        <alternativeName>
            <fullName evidence="14">FAD pyrophosphorylase</fullName>
        </alternativeName>
        <alternativeName>
            <fullName evidence="14">FAD synthase</fullName>
        </alternativeName>
    </domain>
</protein>
<keyword evidence="8 14" id="KW-0418">Kinase</keyword>
<comment type="catalytic activity">
    <reaction evidence="12 14">
        <text>riboflavin + ATP = FMN + ADP + H(+)</text>
        <dbReference type="Rhea" id="RHEA:14357"/>
        <dbReference type="ChEBI" id="CHEBI:15378"/>
        <dbReference type="ChEBI" id="CHEBI:30616"/>
        <dbReference type="ChEBI" id="CHEBI:57986"/>
        <dbReference type="ChEBI" id="CHEBI:58210"/>
        <dbReference type="ChEBI" id="CHEBI:456216"/>
        <dbReference type="EC" id="2.7.1.26"/>
    </reaction>
</comment>
<evidence type="ECO:0000256" key="8">
    <source>
        <dbReference type="ARBA" id="ARBA00022777"/>
    </source>
</evidence>
<evidence type="ECO:0000256" key="9">
    <source>
        <dbReference type="ARBA" id="ARBA00022827"/>
    </source>
</evidence>
<evidence type="ECO:0000256" key="10">
    <source>
        <dbReference type="ARBA" id="ARBA00022840"/>
    </source>
</evidence>
<dbReference type="InterPro" id="IPR014729">
    <property type="entry name" value="Rossmann-like_a/b/a_fold"/>
</dbReference>
<dbReference type="SUPFAM" id="SSF82114">
    <property type="entry name" value="Riboflavin kinase-like"/>
    <property type="match status" value="1"/>
</dbReference>
<keyword evidence="11" id="KW-0511">Multifunctional enzyme</keyword>
<comment type="catalytic activity">
    <reaction evidence="13 14">
        <text>FMN + ATP + H(+) = FAD + diphosphate</text>
        <dbReference type="Rhea" id="RHEA:17237"/>
        <dbReference type="ChEBI" id="CHEBI:15378"/>
        <dbReference type="ChEBI" id="CHEBI:30616"/>
        <dbReference type="ChEBI" id="CHEBI:33019"/>
        <dbReference type="ChEBI" id="CHEBI:57692"/>
        <dbReference type="ChEBI" id="CHEBI:58210"/>
        <dbReference type="EC" id="2.7.7.2"/>
    </reaction>
</comment>
<keyword evidence="17" id="KW-1185">Reference proteome</keyword>
<evidence type="ECO:0000256" key="2">
    <source>
        <dbReference type="ARBA" id="ARBA00005201"/>
    </source>
</evidence>
<dbReference type="CDD" id="cd02064">
    <property type="entry name" value="FAD_synthetase_N"/>
    <property type="match status" value="1"/>
</dbReference>
<dbReference type="PANTHER" id="PTHR22749">
    <property type="entry name" value="RIBOFLAVIN KINASE/FMN ADENYLYLTRANSFERASE"/>
    <property type="match status" value="1"/>
</dbReference>
<dbReference type="Proteomes" id="UP001597192">
    <property type="component" value="Unassembled WGS sequence"/>
</dbReference>